<keyword evidence="5" id="KW-0735">Signal-anchor</keyword>
<name>A0A7R8VZS5_9CRUS</name>
<dbReference type="OrthoDB" id="10019582at2759"/>
<keyword evidence="9" id="KW-0325">Glycoprotein</keyword>
<evidence type="ECO:0000256" key="7">
    <source>
        <dbReference type="ARBA" id="ARBA00023034"/>
    </source>
</evidence>
<evidence type="ECO:0000256" key="2">
    <source>
        <dbReference type="ARBA" id="ARBA00010569"/>
    </source>
</evidence>
<sequence length="381" mass="45179">MQTSEVIAIFSVATTVFLFIHTSMLTTRLREIEDAVVKSGAHTDTGFEASSDQGETAIAGEHSPQRRSIQAYDMFVDSKLTAEELNNTRKATYELLFFNRVPKVGSQSTMHLLNILSRKNDFHFHKDKPNKVEAIKLSEKEERRLAAMIQNFKTPAVYVKHVCYVNFTKFGYQQPIYINLVRDPVERVISWYYYIRAPWYFVERKMNFPDLPLPQPRWLRKDYETCVLSSDPECTYLQGERTNLRDHRRQTLFFCGHEDDCLGFNQEFPLQQAKYNVEKYYAVVGVLEDMNKTLSVLEAYIPRFFTGIRDVYWNEVQQFVKINKNIYKPSVEKKVKEIVRQNFTREMEFYHFARQRLHQIRKKRVDFQSQKRCQMENLSLL</sequence>
<organism evidence="12">
    <name type="scientific">Cyprideis torosa</name>
    <dbReference type="NCBI Taxonomy" id="163714"/>
    <lineage>
        <taxon>Eukaryota</taxon>
        <taxon>Metazoa</taxon>
        <taxon>Ecdysozoa</taxon>
        <taxon>Arthropoda</taxon>
        <taxon>Crustacea</taxon>
        <taxon>Oligostraca</taxon>
        <taxon>Ostracoda</taxon>
        <taxon>Podocopa</taxon>
        <taxon>Podocopida</taxon>
        <taxon>Cytherocopina</taxon>
        <taxon>Cytheroidea</taxon>
        <taxon>Cytherideidae</taxon>
        <taxon>Cyprideis</taxon>
    </lineage>
</organism>
<keyword evidence="4 11" id="KW-0812">Transmembrane</keyword>
<feature type="transmembrane region" description="Helical" evidence="11">
    <location>
        <begin position="6"/>
        <end position="25"/>
    </location>
</feature>
<dbReference type="InterPro" id="IPR007734">
    <property type="entry name" value="Heparan_SO4_2-O-STrfase"/>
</dbReference>
<dbReference type="SUPFAM" id="SSF52540">
    <property type="entry name" value="P-loop containing nucleoside triphosphate hydrolases"/>
    <property type="match status" value="1"/>
</dbReference>
<evidence type="ECO:0000256" key="10">
    <source>
        <dbReference type="SAM" id="MobiDB-lite"/>
    </source>
</evidence>
<evidence type="ECO:0000313" key="12">
    <source>
        <dbReference type="EMBL" id="CAD7222086.1"/>
    </source>
</evidence>
<dbReference type="EMBL" id="OB660026">
    <property type="protein sequence ID" value="CAD7222086.1"/>
    <property type="molecule type" value="Genomic_DNA"/>
</dbReference>
<accession>A0A7R8VZS5</accession>
<protein>
    <submittedName>
        <fullName evidence="12">Uncharacterized protein</fullName>
    </submittedName>
</protein>
<keyword evidence="6 11" id="KW-1133">Transmembrane helix</keyword>
<gene>
    <name evidence="12" type="ORF">CTOB1V02_LOCUS103</name>
</gene>
<dbReference type="InterPro" id="IPR027417">
    <property type="entry name" value="P-loop_NTPase"/>
</dbReference>
<evidence type="ECO:0000256" key="4">
    <source>
        <dbReference type="ARBA" id="ARBA00022692"/>
    </source>
</evidence>
<proteinExistence type="inferred from homology"/>
<dbReference type="FunFam" id="3.40.50.300:FF:001863">
    <property type="entry name" value="Heparan sulfate 2-o-sulfotransferase"/>
    <property type="match status" value="1"/>
</dbReference>
<evidence type="ECO:0000256" key="1">
    <source>
        <dbReference type="ARBA" id="ARBA00004323"/>
    </source>
</evidence>
<evidence type="ECO:0000256" key="5">
    <source>
        <dbReference type="ARBA" id="ARBA00022968"/>
    </source>
</evidence>
<evidence type="ECO:0000256" key="8">
    <source>
        <dbReference type="ARBA" id="ARBA00023136"/>
    </source>
</evidence>
<dbReference type="Gene3D" id="3.40.50.300">
    <property type="entry name" value="P-loop containing nucleotide triphosphate hydrolases"/>
    <property type="match status" value="1"/>
</dbReference>
<dbReference type="PANTHER" id="PTHR12129">
    <property type="entry name" value="HEPARAN SULFATE 2-O-SULFOTRANSFERASE"/>
    <property type="match status" value="1"/>
</dbReference>
<evidence type="ECO:0000256" key="3">
    <source>
        <dbReference type="ARBA" id="ARBA00022679"/>
    </source>
</evidence>
<evidence type="ECO:0000256" key="6">
    <source>
        <dbReference type="ARBA" id="ARBA00022989"/>
    </source>
</evidence>
<dbReference type="InterPro" id="IPR005331">
    <property type="entry name" value="Sulfotransferase"/>
</dbReference>
<dbReference type="PANTHER" id="PTHR12129:SF20">
    <property type="entry name" value="HEPARAN SULFATE 2-O-SULFOTRANSFERASE PIPE"/>
    <property type="match status" value="1"/>
</dbReference>
<dbReference type="GO" id="GO:0008146">
    <property type="term" value="F:sulfotransferase activity"/>
    <property type="evidence" value="ECO:0007669"/>
    <property type="project" value="InterPro"/>
</dbReference>
<keyword evidence="3" id="KW-0808">Transferase</keyword>
<evidence type="ECO:0000256" key="9">
    <source>
        <dbReference type="ARBA" id="ARBA00023180"/>
    </source>
</evidence>
<dbReference type="GO" id="GO:0000139">
    <property type="term" value="C:Golgi membrane"/>
    <property type="evidence" value="ECO:0007669"/>
    <property type="project" value="UniProtKB-SubCell"/>
</dbReference>
<feature type="region of interest" description="Disordered" evidence="10">
    <location>
        <begin position="43"/>
        <end position="64"/>
    </location>
</feature>
<keyword evidence="8 11" id="KW-0472">Membrane</keyword>
<reference evidence="12" key="1">
    <citation type="submission" date="2020-11" db="EMBL/GenBank/DDBJ databases">
        <authorList>
            <person name="Tran Van P."/>
        </authorList>
    </citation>
    <scope>NUCLEOTIDE SEQUENCE</scope>
</reference>
<dbReference type="Pfam" id="PF03567">
    <property type="entry name" value="Sulfotransfer_2"/>
    <property type="match status" value="1"/>
</dbReference>
<evidence type="ECO:0000256" key="11">
    <source>
        <dbReference type="SAM" id="Phobius"/>
    </source>
</evidence>
<comment type="similarity">
    <text evidence="2">Belongs to the sulfotransferase 3 family.</text>
</comment>
<dbReference type="AlphaFoldDB" id="A0A7R8VZS5"/>
<keyword evidence="7" id="KW-0333">Golgi apparatus</keyword>
<comment type="subcellular location">
    <subcellularLocation>
        <location evidence="1">Golgi apparatus membrane</location>
        <topology evidence="1">Single-pass type II membrane protein</topology>
    </subcellularLocation>
</comment>